<dbReference type="AlphaFoldDB" id="K6V7A6"/>
<sequence>MKIGFVTQYYTPERGAAALPGVIASALSQRGHELKVVTAFPNYPDSQVYEGYQQRWHHQEEIDGVIVHRAPHYLSHDDRAIRRIGTYTTFAATATAHALRHLRDVDAVWVHSSPATAAMPAMALRARFGIPYVLHIQDIWPETVTASGFVSEGTARKLEAGIHPFTDYAYRLASSIQVSSPGMINKIKKRGISEEKVGFIPNWCNEKAFHPTTCSDTLKKEIGIDRPFTIMYAGAMGEVQGLDTLLDAAGILRNQTEIGFTLVGTGVARERLERRVHAEALTNVRFSQPQPFNQMAEVMAAADMQLIILKDLPVYRLTLPSKTQATMAAGRPMLVSAAGDVANVVDKYETGLTCTPGSGPALAAAIMDAYRATPETRSRWAHNARHAYESHFCEERGVIAIERALENAVTRSLN</sequence>
<name>K6V7A6_9MICO</name>
<dbReference type="Proteomes" id="UP000008495">
    <property type="component" value="Unassembled WGS sequence"/>
</dbReference>
<comment type="caution">
    <text evidence="5">The sequence shown here is derived from an EMBL/GenBank/DDBJ whole genome shotgun (WGS) entry which is preliminary data.</text>
</comment>
<dbReference type="InterPro" id="IPR050194">
    <property type="entry name" value="Glycosyltransferase_grp1"/>
</dbReference>
<dbReference type="GO" id="GO:0016758">
    <property type="term" value="F:hexosyltransferase activity"/>
    <property type="evidence" value="ECO:0007669"/>
    <property type="project" value="TreeGrafter"/>
</dbReference>
<dbReference type="Pfam" id="PF13579">
    <property type="entry name" value="Glyco_trans_4_4"/>
    <property type="match status" value="1"/>
</dbReference>
<evidence type="ECO:0000256" key="2">
    <source>
        <dbReference type="ARBA" id="ARBA00022676"/>
    </source>
</evidence>
<keyword evidence="2" id="KW-0328">Glycosyltransferase</keyword>
<dbReference type="RefSeq" id="WP_006502852.1">
    <property type="nucleotide sequence ID" value="NZ_BAGZ01000008.1"/>
</dbReference>
<protein>
    <recommendedName>
        <fullName evidence="1">D-inositol 3-phosphate glycosyltransferase</fullName>
    </recommendedName>
</protein>
<dbReference type="STRING" id="100225.SAMN05421595_0618"/>
<gene>
    <name evidence="5" type="ORF">AUCHE_08_03420</name>
</gene>
<evidence type="ECO:0000313" key="6">
    <source>
        <dbReference type="Proteomes" id="UP000008495"/>
    </source>
</evidence>
<dbReference type="Gene3D" id="3.40.50.2000">
    <property type="entry name" value="Glycogen Phosphorylase B"/>
    <property type="match status" value="2"/>
</dbReference>
<keyword evidence="6" id="KW-1185">Reference proteome</keyword>
<reference evidence="5 6" key="1">
    <citation type="submission" date="2012-08" db="EMBL/GenBank/DDBJ databases">
        <title>Whole genome shotgun sequence of Austwickia chelonae NBRC 105200.</title>
        <authorList>
            <person name="Yoshida I."/>
            <person name="Hosoyama A."/>
            <person name="Tsuchikane K."/>
            <person name="Katsumata H."/>
            <person name="Ando Y."/>
            <person name="Ohji S."/>
            <person name="Hamada M."/>
            <person name="Tamura T."/>
            <person name="Yamazoe A."/>
            <person name="Yamazaki S."/>
            <person name="Fujita N."/>
        </authorList>
    </citation>
    <scope>NUCLEOTIDE SEQUENCE [LARGE SCALE GENOMIC DNA]</scope>
    <source>
        <strain evidence="5 6">NBRC 105200</strain>
    </source>
</reference>
<dbReference type="PANTHER" id="PTHR45947:SF3">
    <property type="entry name" value="SULFOQUINOVOSYL TRANSFERASE SQD2"/>
    <property type="match status" value="1"/>
</dbReference>
<dbReference type="SUPFAM" id="SSF53756">
    <property type="entry name" value="UDP-Glycosyltransferase/glycogen phosphorylase"/>
    <property type="match status" value="1"/>
</dbReference>
<dbReference type="PANTHER" id="PTHR45947">
    <property type="entry name" value="SULFOQUINOVOSYL TRANSFERASE SQD2"/>
    <property type="match status" value="1"/>
</dbReference>
<dbReference type="Pfam" id="PF13692">
    <property type="entry name" value="Glyco_trans_1_4"/>
    <property type="match status" value="1"/>
</dbReference>
<evidence type="ECO:0000256" key="1">
    <source>
        <dbReference type="ARBA" id="ARBA00021292"/>
    </source>
</evidence>
<keyword evidence="3 5" id="KW-0808">Transferase</keyword>
<evidence type="ECO:0000256" key="3">
    <source>
        <dbReference type="ARBA" id="ARBA00022679"/>
    </source>
</evidence>
<dbReference type="eggNOG" id="COG0438">
    <property type="taxonomic scope" value="Bacteria"/>
</dbReference>
<organism evidence="5 6">
    <name type="scientific">Austwickia chelonae NBRC 105200</name>
    <dbReference type="NCBI Taxonomy" id="1184607"/>
    <lineage>
        <taxon>Bacteria</taxon>
        <taxon>Bacillati</taxon>
        <taxon>Actinomycetota</taxon>
        <taxon>Actinomycetes</taxon>
        <taxon>Micrococcales</taxon>
        <taxon>Dermatophilaceae</taxon>
        <taxon>Austwickia</taxon>
    </lineage>
</organism>
<dbReference type="OrthoDB" id="3180470at2"/>
<feature type="domain" description="Glycosyltransferase subfamily 4-like N-terminal" evidence="4">
    <location>
        <begin position="23"/>
        <end position="203"/>
    </location>
</feature>
<evidence type="ECO:0000313" key="5">
    <source>
        <dbReference type="EMBL" id="GAB78098.1"/>
    </source>
</evidence>
<evidence type="ECO:0000259" key="4">
    <source>
        <dbReference type="Pfam" id="PF13579"/>
    </source>
</evidence>
<accession>K6V7A6</accession>
<proteinExistence type="predicted"/>
<dbReference type="CDD" id="cd03794">
    <property type="entry name" value="GT4_WbuB-like"/>
    <property type="match status" value="1"/>
</dbReference>
<dbReference type="InterPro" id="IPR028098">
    <property type="entry name" value="Glyco_trans_4-like_N"/>
</dbReference>
<dbReference type="GO" id="GO:1901137">
    <property type="term" value="P:carbohydrate derivative biosynthetic process"/>
    <property type="evidence" value="ECO:0007669"/>
    <property type="project" value="UniProtKB-ARBA"/>
</dbReference>
<dbReference type="EMBL" id="BAGZ01000008">
    <property type="protein sequence ID" value="GAB78098.1"/>
    <property type="molecule type" value="Genomic_DNA"/>
</dbReference>